<name>A0AAV4JRB7_9GAST</name>
<reference evidence="1 2" key="1">
    <citation type="journal article" date="2021" name="Elife">
        <title>Chloroplast acquisition without the gene transfer in kleptoplastic sea slugs, Plakobranchus ocellatus.</title>
        <authorList>
            <person name="Maeda T."/>
            <person name="Takahashi S."/>
            <person name="Yoshida T."/>
            <person name="Shimamura S."/>
            <person name="Takaki Y."/>
            <person name="Nagai Y."/>
            <person name="Toyoda A."/>
            <person name="Suzuki Y."/>
            <person name="Arimoto A."/>
            <person name="Ishii H."/>
            <person name="Satoh N."/>
            <person name="Nishiyama T."/>
            <person name="Hasebe M."/>
            <person name="Maruyama T."/>
            <person name="Minagawa J."/>
            <person name="Obokata J."/>
            <person name="Shigenobu S."/>
        </authorList>
    </citation>
    <scope>NUCLEOTIDE SEQUENCE [LARGE SCALE GENOMIC DNA]</scope>
</reference>
<accession>A0AAV4JRB7</accession>
<dbReference type="AlphaFoldDB" id="A0AAV4JRB7"/>
<dbReference type="Proteomes" id="UP000762676">
    <property type="component" value="Unassembled WGS sequence"/>
</dbReference>
<keyword evidence="2" id="KW-1185">Reference proteome</keyword>
<sequence>MFSAVKALNPKTYENSQVEDSEGKIITNPNEILQTVANYFRRNSKTKATKIYHHFKEHPERFEDLREIAHADDVDFIESGHINIDQIKKELQKFNLKVNVDKIDNITKKRLGGDQQRKLDP</sequence>
<comment type="caution">
    <text evidence="1">The sequence shown here is derived from an EMBL/GenBank/DDBJ whole genome shotgun (WGS) entry which is preliminary data.</text>
</comment>
<organism evidence="1 2">
    <name type="scientific">Elysia marginata</name>
    <dbReference type="NCBI Taxonomy" id="1093978"/>
    <lineage>
        <taxon>Eukaryota</taxon>
        <taxon>Metazoa</taxon>
        <taxon>Spiralia</taxon>
        <taxon>Lophotrochozoa</taxon>
        <taxon>Mollusca</taxon>
        <taxon>Gastropoda</taxon>
        <taxon>Heterobranchia</taxon>
        <taxon>Euthyneura</taxon>
        <taxon>Panpulmonata</taxon>
        <taxon>Sacoglossa</taxon>
        <taxon>Placobranchoidea</taxon>
        <taxon>Plakobranchidae</taxon>
        <taxon>Elysia</taxon>
    </lineage>
</organism>
<evidence type="ECO:0000313" key="2">
    <source>
        <dbReference type="Proteomes" id="UP000762676"/>
    </source>
</evidence>
<proteinExistence type="predicted"/>
<evidence type="ECO:0000313" key="1">
    <source>
        <dbReference type="EMBL" id="GFS23136.1"/>
    </source>
</evidence>
<protein>
    <submittedName>
        <fullName evidence="1">Uncharacterized protein</fullName>
    </submittedName>
</protein>
<dbReference type="EMBL" id="BMAT01006964">
    <property type="protein sequence ID" value="GFS23136.1"/>
    <property type="molecule type" value="Genomic_DNA"/>
</dbReference>
<gene>
    <name evidence="1" type="ORF">ElyMa_003381300</name>
</gene>